<dbReference type="Proteomes" id="UP001165083">
    <property type="component" value="Unassembled WGS sequence"/>
</dbReference>
<keyword evidence="4" id="KW-1185">Reference proteome</keyword>
<feature type="transmembrane region" description="Helical" evidence="1">
    <location>
        <begin position="126"/>
        <end position="154"/>
    </location>
</feature>
<feature type="transmembrane region" description="Helical" evidence="1">
    <location>
        <begin position="184"/>
        <end position="203"/>
    </location>
</feature>
<dbReference type="PANTHER" id="PTHR43751:SF3">
    <property type="entry name" value="SULFATASE N-TERMINAL DOMAIN-CONTAINING PROTEIN"/>
    <property type="match status" value="1"/>
</dbReference>
<keyword evidence="1" id="KW-0812">Transmembrane</keyword>
<proteinExistence type="predicted"/>
<keyword evidence="1" id="KW-1133">Transmembrane helix</keyword>
<dbReference type="CDD" id="cd16015">
    <property type="entry name" value="LTA_synthase"/>
    <property type="match status" value="1"/>
</dbReference>
<organism evidence="3 4">
    <name type="scientific">Phytophthora lilii</name>
    <dbReference type="NCBI Taxonomy" id="2077276"/>
    <lineage>
        <taxon>Eukaryota</taxon>
        <taxon>Sar</taxon>
        <taxon>Stramenopiles</taxon>
        <taxon>Oomycota</taxon>
        <taxon>Peronosporomycetes</taxon>
        <taxon>Peronosporales</taxon>
        <taxon>Peronosporaceae</taxon>
        <taxon>Phytophthora</taxon>
    </lineage>
</organism>
<dbReference type="Gene3D" id="3.40.720.10">
    <property type="entry name" value="Alkaline Phosphatase, subunit A"/>
    <property type="match status" value="1"/>
</dbReference>
<comment type="caution">
    <text evidence="3">The sequence shown here is derived from an EMBL/GenBank/DDBJ whole genome shotgun (WGS) entry which is preliminary data.</text>
</comment>
<dbReference type="InterPro" id="IPR000917">
    <property type="entry name" value="Sulfatase_N"/>
</dbReference>
<evidence type="ECO:0000256" key="1">
    <source>
        <dbReference type="SAM" id="Phobius"/>
    </source>
</evidence>
<dbReference type="EMBL" id="BSXW01001103">
    <property type="protein sequence ID" value="GMF33661.1"/>
    <property type="molecule type" value="Genomic_DNA"/>
</dbReference>
<dbReference type="AlphaFoldDB" id="A0A9W7CL19"/>
<sequence>MLSFSDIQHNTQPALALRILLTSLSSQQAVTSNPMLRVNTCDDKQVFFTPVESEDNHLRGTCAEVDGKLSEFKKLIQFVRNSHLWTRPWLGWAFVYGFVLLFFFVYRQLSLNALIAMYASSKEATLGVITGALGVGFVEDFVCATYFAGVLWMYDALKREVSNRCGSSNGHTAARVVGNVSSFMISWLLYMAMMAPFVADSLLARSRGMRFTFDLITTAIDEKDNISAVPISDEEITEGFLNALALVATATLFASLRTFVSVTNMTLWNPAQIVSCGFAYNLIELARSNDIETKTAEGIDANKRDLTLIADRTVSSGMNRVRVTKALASPRYMVLRVDEDDGLQVARDDTLSIAPLGQEINSVVKWRQCVGVLAGLGLISLLALALSHAVSPLIAYSALNTSLNELLGHGLEPTIGNLTFSLPWPDKFIHKATEEYILFESDTLYRQTTGFHGDVAFDIMIDPSDPPNVLVVVVESFRFHDSRYLVKEKDPSNLFKGTNITITPSFDKWARRGVALSNFWSSWRTSRSVESILFAQIPYDSATKSGMTGGRNDTALSGLPQLFSAKGYETFFTTGCRTDYDSWDLFLPNHGFDTVWSRNEFMKLAETDLGIDPGDWYGTEHRGLNWGVHDDLSFQILGDLMINKTKEQRERVVNKQTKKPLFLTHYTISSHVDYKQRPRWYNDAVKPDFSALYKGEKYADNIKNYLEMRYFTDMELGKFMTRMADQGILNDTIIVIAGDHGQGPEFGNDVPEDRDVSATRVAGSIIAEGRLGKYAGLIIDDATEHYDILNTLADITGVPEQGFVQDGVGRSLKRKTTFGERIVYSNNPTRKMSVVRGHQRLRFDRVTNSVLLHNADTDHDMTVDLFPSLTVKERAEWYRYRDNGRQLNAYYTKRWENACLLTPDCPGTG</sequence>
<reference evidence="3" key="1">
    <citation type="submission" date="2023-04" db="EMBL/GenBank/DDBJ databases">
        <title>Phytophthora lilii NBRC 32176.</title>
        <authorList>
            <person name="Ichikawa N."/>
            <person name="Sato H."/>
            <person name="Tonouchi N."/>
        </authorList>
    </citation>
    <scope>NUCLEOTIDE SEQUENCE</scope>
    <source>
        <strain evidence="3">NBRC 32176</strain>
    </source>
</reference>
<dbReference type="InterPro" id="IPR052701">
    <property type="entry name" value="GAG_Ulvan_Degrading_Sulfatases"/>
</dbReference>
<dbReference type="Pfam" id="PF00884">
    <property type="entry name" value="Sulfatase"/>
    <property type="match status" value="1"/>
</dbReference>
<name>A0A9W7CL19_9STRA</name>
<accession>A0A9W7CL19</accession>
<dbReference type="PANTHER" id="PTHR43751">
    <property type="entry name" value="SULFATASE"/>
    <property type="match status" value="1"/>
</dbReference>
<feature type="transmembrane region" description="Helical" evidence="1">
    <location>
        <begin position="370"/>
        <end position="390"/>
    </location>
</feature>
<evidence type="ECO:0000313" key="3">
    <source>
        <dbReference type="EMBL" id="GMF33661.1"/>
    </source>
</evidence>
<feature type="domain" description="Sulfatase N-terminal" evidence="2">
    <location>
        <begin position="467"/>
        <end position="797"/>
    </location>
</feature>
<protein>
    <submittedName>
        <fullName evidence="3">Unnamed protein product</fullName>
    </submittedName>
</protein>
<evidence type="ECO:0000313" key="4">
    <source>
        <dbReference type="Proteomes" id="UP001165083"/>
    </source>
</evidence>
<gene>
    <name evidence="3" type="ORF">Plil01_001434900</name>
</gene>
<evidence type="ECO:0000259" key="2">
    <source>
        <dbReference type="Pfam" id="PF00884"/>
    </source>
</evidence>
<dbReference type="OrthoDB" id="103349at2759"/>
<dbReference type="InterPro" id="IPR017850">
    <property type="entry name" value="Alkaline_phosphatase_core_sf"/>
</dbReference>
<dbReference type="SUPFAM" id="SSF53649">
    <property type="entry name" value="Alkaline phosphatase-like"/>
    <property type="match status" value="1"/>
</dbReference>
<feature type="transmembrane region" description="Helical" evidence="1">
    <location>
        <begin position="89"/>
        <end position="106"/>
    </location>
</feature>
<keyword evidence="1" id="KW-0472">Membrane</keyword>